<dbReference type="InterPro" id="IPR051783">
    <property type="entry name" value="NAD(P)-dependent_oxidoreduct"/>
</dbReference>
<dbReference type="CDD" id="cd05263">
    <property type="entry name" value="MupV_like_SDR_e"/>
    <property type="match status" value="1"/>
</dbReference>
<dbReference type="Pfam" id="PF07993">
    <property type="entry name" value="NAD_binding_4"/>
    <property type="match status" value="1"/>
</dbReference>
<dbReference type="SUPFAM" id="SSF51735">
    <property type="entry name" value="NAD(P)-binding Rossmann-fold domains"/>
    <property type="match status" value="1"/>
</dbReference>
<reference evidence="2 3" key="1">
    <citation type="submission" date="2020-08" db="EMBL/GenBank/DDBJ databases">
        <title>Genomic Encyclopedia of Archaeal and Bacterial Type Strains, Phase II (KMG-II): from individual species to whole genera.</title>
        <authorList>
            <person name="Goeker M."/>
        </authorList>
    </citation>
    <scope>NUCLEOTIDE SEQUENCE [LARGE SCALE GENOMIC DNA]</scope>
    <source>
        <strain evidence="2 3">DSM 43850</strain>
    </source>
</reference>
<dbReference type="PANTHER" id="PTHR48079">
    <property type="entry name" value="PROTEIN YEEZ"/>
    <property type="match status" value="1"/>
</dbReference>
<dbReference type="InterPro" id="IPR013120">
    <property type="entry name" value="FAR_NAD-bd"/>
</dbReference>
<dbReference type="RefSeq" id="WP_182836120.1">
    <property type="nucleotide sequence ID" value="NZ_BAAABQ010000046.1"/>
</dbReference>
<name>A0ABR6B8T1_9PSEU</name>
<evidence type="ECO:0000313" key="2">
    <source>
        <dbReference type="EMBL" id="MBA8923277.1"/>
    </source>
</evidence>
<proteinExistence type="predicted"/>
<dbReference type="Proteomes" id="UP000517916">
    <property type="component" value="Unassembled WGS sequence"/>
</dbReference>
<organism evidence="2 3">
    <name type="scientific">Kutzneria viridogrisea</name>
    <dbReference type="NCBI Taxonomy" id="47990"/>
    <lineage>
        <taxon>Bacteria</taxon>
        <taxon>Bacillati</taxon>
        <taxon>Actinomycetota</taxon>
        <taxon>Actinomycetes</taxon>
        <taxon>Pseudonocardiales</taxon>
        <taxon>Pseudonocardiaceae</taxon>
        <taxon>Kutzneria</taxon>
    </lineage>
</organism>
<gene>
    <name evidence="2" type="ORF">BC739_000474</name>
</gene>
<accession>A0ABR6B8T1</accession>
<sequence>MTVLVTGASGLVGSEVVARLLSAGHEVVALVHRVENLIGNNGRPLHAPEGRLRLIKGDVTRPDLGLDRPEWTNLAGGVDRIVHCAAITDFGRPEQLYQQVNVAGTQHVIELARERSTPLVHVGTAYVCGERSGTIAASELDLGQRMGNHYEESKLRAETLVRKAGADGLPVAVVRPSIVVGAARTGVVRDFKNIYVVLKLTTQGRVRSVPGHFDAMLDLVPVDHVADVVAQTVDRFTEAEGRTFHAVGGGLSLRDFSDVLAEFPSFHVPRFVAPSAFDPQRLPEGERAYYDKVVQLYESYFRRRITFDRTETERFMPVKPPATGQAFLRRLLEYALRAGYLGASLPGVDQVLAELRNRGN</sequence>
<dbReference type="InterPro" id="IPR036291">
    <property type="entry name" value="NAD(P)-bd_dom_sf"/>
</dbReference>
<keyword evidence="3" id="KW-1185">Reference proteome</keyword>
<dbReference type="Gene3D" id="3.40.50.720">
    <property type="entry name" value="NAD(P)-binding Rossmann-like Domain"/>
    <property type="match status" value="1"/>
</dbReference>
<comment type="caution">
    <text evidence="2">The sequence shown here is derived from an EMBL/GenBank/DDBJ whole genome shotgun (WGS) entry which is preliminary data.</text>
</comment>
<protein>
    <submittedName>
        <fullName evidence="2">Thioester reductase-like protein</fullName>
    </submittedName>
</protein>
<evidence type="ECO:0000313" key="3">
    <source>
        <dbReference type="Proteomes" id="UP000517916"/>
    </source>
</evidence>
<evidence type="ECO:0000259" key="1">
    <source>
        <dbReference type="Pfam" id="PF07993"/>
    </source>
</evidence>
<dbReference type="PANTHER" id="PTHR48079:SF6">
    <property type="entry name" value="NAD(P)-BINDING DOMAIN-CONTAINING PROTEIN-RELATED"/>
    <property type="match status" value="1"/>
</dbReference>
<dbReference type="EMBL" id="JACJID010000001">
    <property type="protein sequence ID" value="MBA8923277.1"/>
    <property type="molecule type" value="Genomic_DNA"/>
</dbReference>
<feature type="domain" description="Thioester reductase (TE)" evidence="1">
    <location>
        <begin position="5"/>
        <end position="228"/>
    </location>
</feature>